<dbReference type="EMBL" id="NBIM01000005">
    <property type="protein sequence ID" value="OXY81150.1"/>
    <property type="molecule type" value="Genomic_DNA"/>
</dbReference>
<evidence type="ECO:0000256" key="1">
    <source>
        <dbReference type="SAM" id="MobiDB-lite"/>
    </source>
</evidence>
<sequence length="61" mass="6727">MVLKVPGFKGVGAKSDTIRLWVRRKPTRLTQKQHGPVTGPVSKVHTGAERCRRASQVYQAG</sequence>
<proteinExistence type="predicted"/>
<dbReference type="AlphaFoldDB" id="A0A233RCN8"/>
<reference evidence="2 3" key="1">
    <citation type="submission" date="2017-08" db="EMBL/GenBank/DDBJ databases">
        <title>A Genome Sequence of Oceanimonas doudoroffii ATCC 27123T.</title>
        <authorList>
            <person name="Brennan M.A."/>
            <person name="Maclea K.S."/>
            <person name="Mcclelland W.D."/>
            <person name="Trachtenberg A.M."/>
        </authorList>
    </citation>
    <scope>NUCLEOTIDE SEQUENCE [LARGE SCALE GENOMIC DNA]</scope>
    <source>
        <strain evidence="2 3">ATCC 27123</strain>
    </source>
</reference>
<gene>
    <name evidence="2" type="ORF">B6S08_13880</name>
</gene>
<organism evidence="2 3">
    <name type="scientific">Oceanimonas doudoroffii</name>
    <dbReference type="NCBI Taxonomy" id="84158"/>
    <lineage>
        <taxon>Bacteria</taxon>
        <taxon>Pseudomonadati</taxon>
        <taxon>Pseudomonadota</taxon>
        <taxon>Gammaproteobacteria</taxon>
        <taxon>Aeromonadales</taxon>
        <taxon>Aeromonadaceae</taxon>
        <taxon>Oceanimonas</taxon>
    </lineage>
</organism>
<protein>
    <submittedName>
        <fullName evidence="2">Uncharacterized protein</fullName>
    </submittedName>
</protein>
<comment type="caution">
    <text evidence="2">The sequence shown here is derived from an EMBL/GenBank/DDBJ whole genome shotgun (WGS) entry which is preliminary data.</text>
</comment>
<dbReference type="Proteomes" id="UP000242757">
    <property type="component" value="Unassembled WGS sequence"/>
</dbReference>
<evidence type="ECO:0000313" key="3">
    <source>
        <dbReference type="Proteomes" id="UP000242757"/>
    </source>
</evidence>
<evidence type="ECO:0000313" key="2">
    <source>
        <dbReference type="EMBL" id="OXY81150.1"/>
    </source>
</evidence>
<feature type="region of interest" description="Disordered" evidence="1">
    <location>
        <begin position="26"/>
        <end position="61"/>
    </location>
</feature>
<accession>A0A233RCN8</accession>
<keyword evidence="3" id="KW-1185">Reference proteome</keyword>
<name>A0A233RCN8_9GAMM</name>